<dbReference type="Gene3D" id="1.20.120.530">
    <property type="entry name" value="GntR ligand-binding domain-like"/>
    <property type="match status" value="1"/>
</dbReference>
<dbReference type="PROSITE" id="PS50949">
    <property type="entry name" value="HTH_GNTR"/>
    <property type="match status" value="1"/>
</dbReference>
<dbReference type="SMART" id="SM00345">
    <property type="entry name" value="HTH_GNTR"/>
    <property type="match status" value="1"/>
</dbReference>
<evidence type="ECO:0000256" key="4">
    <source>
        <dbReference type="SAM" id="Coils"/>
    </source>
</evidence>
<reference evidence="6 7" key="1">
    <citation type="submission" date="2017-11" db="EMBL/GenBank/DDBJ databases">
        <title>The genome sequence of Pantoea rodasii DSM 26611.</title>
        <authorList>
            <person name="Gao J."/>
            <person name="Mao X."/>
            <person name="Sun J."/>
        </authorList>
    </citation>
    <scope>NUCLEOTIDE SEQUENCE [LARGE SCALE GENOMIC DNA]</scope>
    <source>
        <strain evidence="6 7">DSM 26611</strain>
    </source>
</reference>
<organism evidence="6 7">
    <name type="scientific">Pantoea rodasii</name>
    <dbReference type="NCBI Taxonomy" id="1076549"/>
    <lineage>
        <taxon>Bacteria</taxon>
        <taxon>Pseudomonadati</taxon>
        <taxon>Pseudomonadota</taxon>
        <taxon>Gammaproteobacteria</taxon>
        <taxon>Enterobacterales</taxon>
        <taxon>Erwiniaceae</taxon>
        <taxon>Pantoea</taxon>
    </lineage>
</organism>
<evidence type="ECO:0000256" key="2">
    <source>
        <dbReference type="ARBA" id="ARBA00023125"/>
    </source>
</evidence>
<dbReference type="OrthoDB" id="9799812at2"/>
<dbReference type="SUPFAM" id="SSF48008">
    <property type="entry name" value="GntR ligand-binding domain-like"/>
    <property type="match status" value="1"/>
</dbReference>
<keyword evidence="1" id="KW-0805">Transcription regulation</keyword>
<comment type="caution">
    <text evidence="6">The sequence shown here is derived from an EMBL/GenBank/DDBJ whole genome shotgun (WGS) entry which is preliminary data.</text>
</comment>
<keyword evidence="7" id="KW-1185">Reference proteome</keyword>
<dbReference type="InterPro" id="IPR036390">
    <property type="entry name" value="WH_DNA-bd_sf"/>
</dbReference>
<gene>
    <name evidence="6" type="ORF">PRCB_18700</name>
</gene>
<keyword evidence="2" id="KW-0238">DNA-binding</keyword>
<evidence type="ECO:0000256" key="3">
    <source>
        <dbReference type="ARBA" id="ARBA00023163"/>
    </source>
</evidence>
<dbReference type="InterPro" id="IPR000524">
    <property type="entry name" value="Tscrpt_reg_HTH_GntR"/>
</dbReference>
<dbReference type="GO" id="GO:0003677">
    <property type="term" value="F:DNA binding"/>
    <property type="evidence" value="ECO:0007669"/>
    <property type="project" value="UniProtKB-KW"/>
</dbReference>
<evidence type="ECO:0000259" key="5">
    <source>
        <dbReference type="PROSITE" id="PS50949"/>
    </source>
</evidence>
<dbReference type="GO" id="GO:0003700">
    <property type="term" value="F:DNA-binding transcription factor activity"/>
    <property type="evidence" value="ECO:0007669"/>
    <property type="project" value="InterPro"/>
</dbReference>
<dbReference type="InterPro" id="IPR011711">
    <property type="entry name" value="GntR_C"/>
</dbReference>
<dbReference type="InterPro" id="IPR036388">
    <property type="entry name" value="WH-like_DNA-bd_sf"/>
</dbReference>
<keyword evidence="4" id="KW-0175">Coiled coil</keyword>
<dbReference type="InterPro" id="IPR008920">
    <property type="entry name" value="TF_FadR/GntR_C"/>
</dbReference>
<accession>A0A2M9W8W0</accession>
<dbReference type="Pfam" id="PF07729">
    <property type="entry name" value="FCD"/>
    <property type="match status" value="1"/>
</dbReference>
<dbReference type="PANTHER" id="PTHR43537">
    <property type="entry name" value="TRANSCRIPTIONAL REGULATOR, GNTR FAMILY"/>
    <property type="match status" value="1"/>
</dbReference>
<evidence type="ECO:0000313" key="6">
    <source>
        <dbReference type="EMBL" id="PJZ03928.1"/>
    </source>
</evidence>
<name>A0A2M9W8W0_9GAMM</name>
<dbReference type="Pfam" id="PF00392">
    <property type="entry name" value="GntR"/>
    <property type="match status" value="1"/>
</dbReference>
<dbReference type="Gene3D" id="1.10.10.10">
    <property type="entry name" value="Winged helix-like DNA-binding domain superfamily/Winged helix DNA-binding domain"/>
    <property type="match status" value="1"/>
</dbReference>
<dbReference type="Proteomes" id="UP000232062">
    <property type="component" value="Unassembled WGS sequence"/>
</dbReference>
<evidence type="ECO:0000313" key="7">
    <source>
        <dbReference type="Proteomes" id="UP000232062"/>
    </source>
</evidence>
<dbReference type="RefSeq" id="WP_100703112.1">
    <property type="nucleotide sequence ID" value="NZ_MLFP01000009.1"/>
</dbReference>
<dbReference type="SUPFAM" id="SSF46785">
    <property type="entry name" value="Winged helix' DNA-binding domain"/>
    <property type="match status" value="1"/>
</dbReference>
<dbReference type="SMART" id="SM00895">
    <property type="entry name" value="FCD"/>
    <property type="match status" value="1"/>
</dbReference>
<dbReference type="STRING" id="1076549.HA45_13620"/>
<feature type="coiled-coil region" evidence="4">
    <location>
        <begin position="113"/>
        <end position="140"/>
    </location>
</feature>
<evidence type="ECO:0000256" key="1">
    <source>
        <dbReference type="ARBA" id="ARBA00023015"/>
    </source>
</evidence>
<proteinExistence type="predicted"/>
<dbReference type="PANTHER" id="PTHR43537:SF45">
    <property type="entry name" value="GNTR FAMILY REGULATORY PROTEIN"/>
    <property type="match status" value="1"/>
</dbReference>
<sequence>MSESVTENVNPASREKSLSLNEQAYLAFRHKLITLRYKPGEYLNTAQVMDDLAMGRTPINQAIHRLATEGLLQIIPRKGVMVAPLSIDDALELIEVRLVNETLCVELASQKVVDSHLHQLRELNQQIAQASKSRSREEMMLLDREFHQALADIAGNSRLSDILSVIHAQAQRFWATTLSNVVHMDEVIAEHNEIIAALESGDTRRAADAARAHIFSFKRALLST</sequence>
<keyword evidence="3" id="KW-0804">Transcription</keyword>
<protein>
    <submittedName>
        <fullName evidence="6">GntR family transcriptional regulator</fullName>
    </submittedName>
</protein>
<feature type="domain" description="HTH gntR-type" evidence="5">
    <location>
        <begin position="18"/>
        <end position="85"/>
    </location>
</feature>
<dbReference type="EMBL" id="PIQI01000026">
    <property type="protein sequence ID" value="PJZ03928.1"/>
    <property type="molecule type" value="Genomic_DNA"/>
</dbReference>
<dbReference type="AlphaFoldDB" id="A0A2M9W8W0"/>